<sequence>MNFWEYDGYEGEISVIELQGQNQIISGFGWTIPKDLGISSGERFVQILLHLANSWTNVVIIVSKQTVFQMCLKTNSR</sequence>
<evidence type="ECO:0000313" key="1">
    <source>
        <dbReference type="Proteomes" id="UP000887565"/>
    </source>
</evidence>
<name>A0A915K0W9_ROMCU</name>
<protein>
    <submittedName>
        <fullName evidence="2">Uncharacterized protein</fullName>
    </submittedName>
</protein>
<accession>A0A915K0W9</accession>
<dbReference type="AlphaFoldDB" id="A0A915K0W9"/>
<evidence type="ECO:0000313" key="2">
    <source>
        <dbReference type="WBParaSite" id="nRc.2.0.1.t32327-RA"/>
    </source>
</evidence>
<keyword evidence="1" id="KW-1185">Reference proteome</keyword>
<dbReference type="Proteomes" id="UP000887565">
    <property type="component" value="Unplaced"/>
</dbReference>
<proteinExistence type="predicted"/>
<reference evidence="2" key="1">
    <citation type="submission" date="2022-11" db="UniProtKB">
        <authorList>
            <consortium name="WormBaseParasite"/>
        </authorList>
    </citation>
    <scope>IDENTIFICATION</scope>
</reference>
<organism evidence="1 2">
    <name type="scientific">Romanomermis culicivorax</name>
    <name type="common">Nematode worm</name>
    <dbReference type="NCBI Taxonomy" id="13658"/>
    <lineage>
        <taxon>Eukaryota</taxon>
        <taxon>Metazoa</taxon>
        <taxon>Ecdysozoa</taxon>
        <taxon>Nematoda</taxon>
        <taxon>Enoplea</taxon>
        <taxon>Dorylaimia</taxon>
        <taxon>Mermithida</taxon>
        <taxon>Mermithoidea</taxon>
        <taxon>Mermithidae</taxon>
        <taxon>Romanomermis</taxon>
    </lineage>
</organism>
<dbReference type="WBParaSite" id="nRc.2.0.1.t32327-RA">
    <property type="protein sequence ID" value="nRc.2.0.1.t32327-RA"/>
    <property type="gene ID" value="nRc.2.0.1.g32327"/>
</dbReference>